<dbReference type="GO" id="GO:0044281">
    <property type="term" value="P:small molecule metabolic process"/>
    <property type="evidence" value="ECO:0007669"/>
    <property type="project" value="UniProtKB-ARBA"/>
</dbReference>
<proteinExistence type="predicted"/>
<dbReference type="CDD" id="cd04665">
    <property type="entry name" value="NUDIX_RppH"/>
    <property type="match status" value="1"/>
</dbReference>
<accession>D4S2Q1</accession>
<dbReference type="InterPro" id="IPR020084">
    <property type="entry name" value="NUDIX_hydrolase_CS"/>
</dbReference>
<dbReference type="Proteomes" id="UP000006238">
    <property type="component" value="Unassembled WGS sequence"/>
</dbReference>
<comment type="caution">
    <text evidence="6">The sequence shown here is derived from an EMBL/GenBank/DDBJ whole genome shotgun (WGS) entry which is preliminary data.</text>
</comment>
<evidence type="ECO:0000313" key="6">
    <source>
        <dbReference type="EMBL" id="EFF67506.1"/>
    </source>
</evidence>
<dbReference type="SUPFAM" id="SSF55811">
    <property type="entry name" value="Nudix"/>
    <property type="match status" value="1"/>
</dbReference>
<dbReference type="SFLD" id="SFLDG01129">
    <property type="entry name" value="C1.5:_HAD__Beta-PGM__Phosphata"/>
    <property type="match status" value="1"/>
</dbReference>
<dbReference type="AlphaFoldDB" id="D4S2Q1"/>
<sequence>MTKVNFYDTIDDSLLKFAVIISRHNGKWVFCKHKKRNTWEIPGGHRETGENILETAKRELQEETGAITFDMTPICIYSVTAPDNFNGMETFGKLFFADIHTFEEELHSEIEKIAIMDELPIDWTYSEIQPKLLEEARKRGFLPKKDAIKWLFFDIGSTLVDESKVYEDRMKKIAELSCATYEQVYECAMSFYKENKKGDLEAARQLGVKLPKWESQYERLYEDTKACLKKLSGIYKIGVIANQSLGTCERLENFGIRKYIDLVIASAEEGVSKPDRRIFEIALERSGCKPENAVMIGDRIDNDIVPAKQLGMKTIWVKQGVGSLWNITGESEKADIEIDNLSDILKYL</sequence>
<gene>
    <name evidence="6" type="ORF">BUTYVIB_02373</name>
</gene>
<dbReference type="GeneID" id="98917520"/>
<dbReference type="InterPro" id="IPR036412">
    <property type="entry name" value="HAD-like_sf"/>
</dbReference>
<comment type="cofactor">
    <cofactor evidence="1">
        <name>Mg(2+)</name>
        <dbReference type="ChEBI" id="CHEBI:18420"/>
    </cofactor>
</comment>
<keyword evidence="7" id="KW-1185">Reference proteome</keyword>
<keyword evidence="2" id="KW-0479">Metal-binding</keyword>
<dbReference type="InterPro" id="IPR000086">
    <property type="entry name" value="NUDIX_hydrolase_dom"/>
</dbReference>
<dbReference type="InterPro" id="IPR023214">
    <property type="entry name" value="HAD_sf"/>
</dbReference>
<feature type="domain" description="Nudix hydrolase" evidence="5">
    <location>
        <begin position="12"/>
        <end position="149"/>
    </location>
</feature>
<dbReference type="Gene3D" id="3.40.50.1000">
    <property type="entry name" value="HAD superfamily/HAD-like"/>
    <property type="match status" value="1"/>
</dbReference>
<dbReference type="NCBIfam" id="TIGR01549">
    <property type="entry name" value="HAD-SF-IA-v1"/>
    <property type="match status" value="1"/>
</dbReference>
<dbReference type="NCBIfam" id="TIGR01509">
    <property type="entry name" value="HAD-SF-IA-v3"/>
    <property type="match status" value="1"/>
</dbReference>
<evidence type="ECO:0000256" key="2">
    <source>
        <dbReference type="ARBA" id="ARBA00022723"/>
    </source>
</evidence>
<dbReference type="RefSeq" id="WP_005604487.1">
    <property type="nucleotide sequence ID" value="NZ_GG663524.1"/>
</dbReference>
<dbReference type="SFLD" id="SFLDS00003">
    <property type="entry name" value="Haloacid_Dehalogenase"/>
    <property type="match status" value="1"/>
</dbReference>
<dbReference type="EMBL" id="ABWN01000040">
    <property type="protein sequence ID" value="EFF67506.1"/>
    <property type="molecule type" value="Genomic_DNA"/>
</dbReference>
<evidence type="ECO:0000256" key="3">
    <source>
        <dbReference type="ARBA" id="ARBA00022801"/>
    </source>
</evidence>
<dbReference type="eggNOG" id="COG0494">
    <property type="taxonomic scope" value="Bacteria"/>
</dbReference>
<keyword evidence="3" id="KW-0378">Hydrolase</keyword>
<dbReference type="PANTHER" id="PTHR46470">
    <property type="entry name" value="N-ACYLNEURAMINATE-9-PHOSPHATASE"/>
    <property type="match status" value="1"/>
</dbReference>
<organism evidence="6 7">
    <name type="scientific">Eshraghiella crossota DSM 2876</name>
    <dbReference type="NCBI Taxonomy" id="511680"/>
    <lineage>
        <taxon>Bacteria</taxon>
        <taxon>Bacillati</taxon>
        <taxon>Bacillota</taxon>
        <taxon>Clostridia</taxon>
        <taxon>Lachnospirales</taxon>
        <taxon>Lachnospiraceae</taxon>
        <taxon>Eshraghiella</taxon>
    </lineage>
</organism>
<dbReference type="PROSITE" id="PS00893">
    <property type="entry name" value="NUDIX_BOX"/>
    <property type="match status" value="1"/>
</dbReference>
<dbReference type="InterPro" id="IPR015797">
    <property type="entry name" value="NUDIX_hydrolase-like_dom_sf"/>
</dbReference>
<dbReference type="HOGENOM" id="CLU_796143_0_0_9"/>
<keyword evidence="4" id="KW-0460">Magnesium</keyword>
<dbReference type="eggNOG" id="COG1011">
    <property type="taxonomic scope" value="Bacteria"/>
</dbReference>
<dbReference type="Gene3D" id="1.10.150.240">
    <property type="entry name" value="Putative phosphatase, domain 2"/>
    <property type="match status" value="1"/>
</dbReference>
<reference evidence="6 7" key="1">
    <citation type="submission" date="2010-02" db="EMBL/GenBank/DDBJ databases">
        <authorList>
            <person name="Weinstock G."/>
            <person name="Sodergren E."/>
            <person name="Clifton S."/>
            <person name="Fulton L."/>
            <person name="Fulton B."/>
            <person name="Courtney L."/>
            <person name="Fronick C."/>
            <person name="Harrison M."/>
            <person name="Strong C."/>
            <person name="Farmer C."/>
            <person name="Delahaunty K."/>
            <person name="Markovic C."/>
            <person name="Hall O."/>
            <person name="Minx P."/>
            <person name="Tomlinson C."/>
            <person name="Mitreva M."/>
            <person name="Nelson J."/>
            <person name="Hou S."/>
            <person name="Wollam A."/>
            <person name="Pepin K.H."/>
            <person name="Johnson M."/>
            <person name="Bhonagiri V."/>
            <person name="Zhang X."/>
            <person name="Suruliraj S."/>
            <person name="Warren W."/>
            <person name="Chinwalla A."/>
            <person name="Mardis E.R."/>
            <person name="Wilson R.K."/>
        </authorList>
    </citation>
    <scope>NUCLEOTIDE SEQUENCE [LARGE SCALE GENOMIC DNA]</scope>
    <source>
        <strain evidence="6 7">DSM 2876</strain>
    </source>
</reference>
<evidence type="ECO:0000256" key="4">
    <source>
        <dbReference type="ARBA" id="ARBA00022842"/>
    </source>
</evidence>
<evidence type="ECO:0000313" key="7">
    <source>
        <dbReference type="Proteomes" id="UP000006238"/>
    </source>
</evidence>
<evidence type="ECO:0000259" key="5">
    <source>
        <dbReference type="PROSITE" id="PS51462"/>
    </source>
</evidence>
<dbReference type="InterPro" id="IPR051400">
    <property type="entry name" value="HAD-like_hydrolase"/>
</dbReference>
<dbReference type="Gene3D" id="3.90.79.10">
    <property type="entry name" value="Nucleoside Triphosphate Pyrophosphohydrolase"/>
    <property type="match status" value="1"/>
</dbReference>
<dbReference type="SUPFAM" id="SSF56784">
    <property type="entry name" value="HAD-like"/>
    <property type="match status" value="1"/>
</dbReference>
<evidence type="ECO:0000256" key="1">
    <source>
        <dbReference type="ARBA" id="ARBA00001946"/>
    </source>
</evidence>
<dbReference type="InterPro" id="IPR014078">
    <property type="entry name" value="Nudix_YtkD"/>
</dbReference>
<dbReference type="InterPro" id="IPR023198">
    <property type="entry name" value="PGP-like_dom2"/>
</dbReference>
<name>D4S2Q1_9FIRM</name>
<protein>
    <submittedName>
        <fullName evidence="6">Putative nucleoside triphosphatase YtkD</fullName>
    </submittedName>
</protein>
<dbReference type="PROSITE" id="PS51462">
    <property type="entry name" value="NUDIX"/>
    <property type="match status" value="1"/>
</dbReference>
<dbReference type="PANTHER" id="PTHR46470:SF2">
    <property type="entry name" value="GLYCERALDEHYDE 3-PHOSPHATE PHOSPHATASE"/>
    <property type="match status" value="1"/>
</dbReference>
<dbReference type="InterPro" id="IPR006439">
    <property type="entry name" value="HAD-SF_hydro_IA"/>
</dbReference>
<dbReference type="Pfam" id="PF00702">
    <property type="entry name" value="Hydrolase"/>
    <property type="match status" value="1"/>
</dbReference>
<dbReference type="GO" id="GO:0016791">
    <property type="term" value="F:phosphatase activity"/>
    <property type="evidence" value="ECO:0007669"/>
    <property type="project" value="TreeGrafter"/>
</dbReference>
<dbReference type="GO" id="GO:0046872">
    <property type="term" value="F:metal ion binding"/>
    <property type="evidence" value="ECO:0007669"/>
    <property type="project" value="UniProtKB-KW"/>
</dbReference>
<dbReference type="Pfam" id="PF00293">
    <property type="entry name" value="NUDIX"/>
    <property type="match status" value="1"/>
</dbReference>